<feature type="transmembrane region" description="Helical" evidence="1">
    <location>
        <begin position="41"/>
        <end position="62"/>
    </location>
</feature>
<accession>K2JNS4</accession>
<sequence length="138" mass="14356">MTPFPRHTPWTQLVAGLLLLDAAGGASRAIAAGSELFTPSLAQGLMLLALPLAKAALGILVLRRQRRALLLTAGLYLLQVLGIQLASAHLALSDFRLLGVMFVLDSGTRVALDLSALALCLVAIKAYGSASTKAPALE</sequence>
<proteinExistence type="predicted"/>
<dbReference type="Proteomes" id="UP000006755">
    <property type="component" value="Unassembled WGS sequence"/>
</dbReference>
<gene>
    <name evidence="2" type="ORF">B3C1_04495</name>
</gene>
<evidence type="ECO:0000313" key="2">
    <source>
        <dbReference type="EMBL" id="EKE76137.1"/>
    </source>
</evidence>
<keyword evidence="1" id="KW-0812">Transmembrane</keyword>
<reference evidence="2 3" key="1">
    <citation type="journal article" date="2012" name="J. Bacteriol.">
        <title>Genome Sequence of Gallaecimonas xiamenensis Type Strain 3-C-1.</title>
        <authorList>
            <person name="Lai Q."/>
            <person name="Wang L."/>
            <person name="Wang W."/>
            <person name="Shao Z."/>
        </authorList>
    </citation>
    <scope>NUCLEOTIDE SEQUENCE [LARGE SCALE GENOMIC DNA]</scope>
    <source>
        <strain evidence="2 3">3-C-1</strain>
    </source>
</reference>
<keyword evidence="1" id="KW-0472">Membrane</keyword>
<dbReference type="AlphaFoldDB" id="K2JNS4"/>
<dbReference type="EMBL" id="AMRI01000005">
    <property type="protein sequence ID" value="EKE76137.1"/>
    <property type="molecule type" value="Genomic_DNA"/>
</dbReference>
<protein>
    <submittedName>
        <fullName evidence="2">Uncharacterized protein</fullName>
    </submittedName>
</protein>
<keyword evidence="1" id="KW-1133">Transmembrane helix</keyword>
<dbReference type="STRING" id="745411.B3C1_04495"/>
<comment type="caution">
    <text evidence="2">The sequence shown here is derived from an EMBL/GenBank/DDBJ whole genome shotgun (WGS) entry which is preliminary data.</text>
</comment>
<organism evidence="2 3">
    <name type="scientific">Gallaecimonas xiamenensis 3-C-1</name>
    <dbReference type="NCBI Taxonomy" id="745411"/>
    <lineage>
        <taxon>Bacteria</taxon>
        <taxon>Pseudomonadati</taxon>
        <taxon>Pseudomonadota</taxon>
        <taxon>Gammaproteobacteria</taxon>
        <taxon>Enterobacterales</taxon>
        <taxon>Gallaecimonadaceae</taxon>
        <taxon>Gallaecimonas</taxon>
    </lineage>
</organism>
<keyword evidence="3" id="KW-1185">Reference proteome</keyword>
<dbReference type="RefSeq" id="WP_008483209.1">
    <property type="nucleotide sequence ID" value="NZ_AMRI01000005.1"/>
</dbReference>
<evidence type="ECO:0000313" key="3">
    <source>
        <dbReference type="Proteomes" id="UP000006755"/>
    </source>
</evidence>
<evidence type="ECO:0000256" key="1">
    <source>
        <dbReference type="SAM" id="Phobius"/>
    </source>
</evidence>
<feature type="transmembrane region" description="Helical" evidence="1">
    <location>
        <begin position="69"/>
        <end position="90"/>
    </location>
</feature>
<name>K2JNS4_9GAMM</name>